<dbReference type="PANTHER" id="PTHR42831">
    <property type="entry name" value="FE-S PROTEIN MATURATION AUXILIARY FACTOR YITW"/>
    <property type="match status" value="1"/>
</dbReference>
<sequence length="163" mass="18037">MTTPITPDQIWQALNQVKDPEIPAVSLVEMGIVREVVVADDGVRVTMTPTFSGCPALHVMQRDIETAVRNLGIAQVTVITVLHPPWSSDWITNEAREKLRQFGLAPPPKHGGDLISVAFLDVAECPRCGSKNTVIKNSFGPTLCRMIYYCNDCQDAFEQFKPL</sequence>
<dbReference type="SUPFAM" id="SSF117916">
    <property type="entry name" value="Fe-S cluster assembly (FSCA) domain-like"/>
    <property type="match status" value="1"/>
</dbReference>
<name>A0A3B0UXU3_9ZZZZ</name>
<dbReference type="InterPro" id="IPR056572">
    <property type="entry name" value="Zn_ribbon_PaaD"/>
</dbReference>
<dbReference type="Pfam" id="PF01883">
    <property type="entry name" value="FeS_assembly_P"/>
    <property type="match status" value="1"/>
</dbReference>
<dbReference type="GO" id="GO:0097266">
    <property type="term" value="F:phenylacetyl-CoA 1,2-epoxidase activity"/>
    <property type="evidence" value="ECO:0007669"/>
    <property type="project" value="UniProtKB-EC"/>
</dbReference>
<evidence type="ECO:0000313" key="3">
    <source>
        <dbReference type="EMBL" id="VAW30297.1"/>
    </source>
</evidence>
<evidence type="ECO:0000259" key="1">
    <source>
        <dbReference type="Pfam" id="PF01883"/>
    </source>
</evidence>
<dbReference type="InterPro" id="IPR011883">
    <property type="entry name" value="PaaD-like"/>
</dbReference>
<dbReference type="Gene3D" id="3.30.300.130">
    <property type="entry name" value="Fe-S cluster assembly (FSCA)"/>
    <property type="match status" value="1"/>
</dbReference>
<proteinExistence type="predicted"/>
<keyword evidence="3" id="KW-0560">Oxidoreductase</keyword>
<feature type="domain" description="PaaD zinc beta ribbon" evidence="2">
    <location>
        <begin position="122"/>
        <end position="161"/>
    </location>
</feature>
<dbReference type="InterPro" id="IPR002744">
    <property type="entry name" value="MIP18-like"/>
</dbReference>
<dbReference type="AlphaFoldDB" id="A0A3B0UXU3"/>
<dbReference type="EMBL" id="UOEU01000040">
    <property type="protein sequence ID" value="VAW30297.1"/>
    <property type="molecule type" value="Genomic_DNA"/>
</dbReference>
<dbReference type="Pfam" id="PF23451">
    <property type="entry name" value="Zn_ribbon_PaaD"/>
    <property type="match status" value="1"/>
</dbReference>
<feature type="domain" description="MIP18 family-like" evidence="1">
    <location>
        <begin position="8"/>
        <end position="78"/>
    </location>
</feature>
<accession>A0A3B0UXU3</accession>
<dbReference type="PANTHER" id="PTHR42831:SF3">
    <property type="entry name" value="1,2-PHENYLACETYL-COA EPOXIDASE, SUBUNIT D-RELATED"/>
    <property type="match status" value="1"/>
</dbReference>
<gene>
    <name evidence="3" type="ORF">MNBD_CHLOROFLEXI01-638</name>
</gene>
<dbReference type="EC" id="1.14.13.149" evidence="3"/>
<reference evidence="3" key="1">
    <citation type="submission" date="2018-06" db="EMBL/GenBank/DDBJ databases">
        <authorList>
            <person name="Zhirakovskaya E."/>
        </authorList>
    </citation>
    <scope>NUCLEOTIDE SEQUENCE</scope>
</reference>
<protein>
    <submittedName>
        <fullName evidence="3">1,2-phenylacetyl-CoA epoxidase, subunit D</fullName>
        <ecNumber evidence="3">1.14.13.149</ecNumber>
    </submittedName>
</protein>
<dbReference type="InterPro" id="IPR034904">
    <property type="entry name" value="FSCA_dom_sf"/>
</dbReference>
<dbReference type="NCBIfam" id="TIGR02159">
    <property type="entry name" value="PA_CoA_Oxy4"/>
    <property type="match status" value="1"/>
</dbReference>
<organism evidence="3">
    <name type="scientific">hydrothermal vent metagenome</name>
    <dbReference type="NCBI Taxonomy" id="652676"/>
    <lineage>
        <taxon>unclassified sequences</taxon>
        <taxon>metagenomes</taxon>
        <taxon>ecological metagenomes</taxon>
    </lineage>
</organism>
<evidence type="ECO:0000259" key="2">
    <source>
        <dbReference type="Pfam" id="PF23451"/>
    </source>
</evidence>
<dbReference type="InterPro" id="IPR052339">
    <property type="entry name" value="Fe-S_Maturation_MIP18"/>
</dbReference>